<evidence type="ECO:0000256" key="1">
    <source>
        <dbReference type="SAM" id="MobiDB-lite"/>
    </source>
</evidence>
<dbReference type="Proteomes" id="UP000440367">
    <property type="component" value="Unassembled WGS sequence"/>
</dbReference>
<dbReference type="EMBL" id="QXGD01000513">
    <property type="protein sequence ID" value="KAE9236203.1"/>
    <property type="molecule type" value="Genomic_DNA"/>
</dbReference>
<feature type="region of interest" description="Disordered" evidence="1">
    <location>
        <begin position="141"/>
        <end position="188"/>
    </location>
</feature>
<evidence type="ECO:0000313" key="3">
    <source>
        <dbReference type="EMBL" id="KAE9236203.1"/>
    </source>
</evidence>
<accession>A0A6A3ZJQ0</accession>
<proteinExistence type="predicted"/>
<dbReference type="AlphaFoldDB" id="A0A6A3ZJQ0"/>
<sequence length="188" mass="20773">MAFLADDEMAAFEAVLSFVDEFADGSNAAPLPAQPGEVLNKQEMEWALTFPPANKGSPSSSSVASPPQNAAFVSSPASNHHTTTDEDGSPRREQREQIKRTRAPRRPTAKKLLRKSWVTGDSNRARNERRIEVAYLKEKPTQGCQEHAGAAAQTSKEPAYGMRSNSVVRHDRFRGRSHGELPFGPRRF</sequence>
<gene>
    <name evidence="3" type="ORF">PF002_g11292</name>
    <name evidence="2" type="ORF">PF010_g9787</name>
</gene>
<reference evidence="3 4" key="1">
    <citation type="submission" date="2018-08" db="EMBL/GenBank/DDBJ databases">
        <title>Genomic investigation of the strawberry pathogen Phytophthora fragariae indicates pathogenicity is determined by transcriptional variation in three key races.</title>
        <authorList>
            <person name="Adams T.M."/>
            <person name="Armitage A.D."/>
            <person name="Sobczyk M.K."/>
            <person name="Bates H.J."/>
            <person name="Dunwell J.M."/>
            <person name="Nellist C.F."/>
            <person name="Harrison R.J."/>
        </authorList>
    </citation>
    <scope>NUCLEOTIDE SEQUENCE [LARGE SCALE GENOMIC DNA]</scope>
    <source>
        <strain evidence="3 4">BC-1</strain>
        <strain evidence="2 5">ONT-3</strain>
    </source>
</reference>
<comment type="caution">
    <text evidence="3">The sequence shown here is derived from an EMBL/GenBank/DDBJ whole genome shotgun (WGS) entry which is preliminary data.</text>
</comment>
<dbReference type="Proteomes" id="UP000488956">
    <property type="component" value="Unassembled WGS sequence"/>
</dbReference>
<evidence type="ECO:0000313" key="5">
    <source>
        <dbReference type="Proteomes" id="UP000488956"/>
    </source>
</evidence>
<feature type="compositionally biased region" description="Basic residues" evidence="1">
    <location>
        <begin position="100"/>
        <end position="114"/>
    </location>
</feature>
<name>A0A6A3ZJQ0_9STRA</name>
<organism evidence="3 4">
    <name type="scientific">Phytophthora fragariae</name>
    <dbReference type="NCBI Taxonomy" id="53985"/>
    <lineage>
        <taxon>Eukaryota</taxon>
        <taxon>Sar</taxon>
        <taxon>Stramenopiles</taxon>
        <taxon>Oomycota</taxon>
        <taxon>Peronosporomycetes</taxon>
        <taxon>Peronosporales</taxon>
        <taxon>Peronosporaceae</taxon>
        <taxon>Phytophthora</taxon>
    </lineage>
</organism>
<evidence type="ECO:0000313" key="2">
    <source>
        <dbReference type="EMBL" id="KAE9114211.1"/>
    </source>
</evidence>
<dbReference type="EMBL" id="QXFX01000477">
    <property type="protein sequence ID" value="KAE9114211.1"/>
    <property type="molecule type" value="Genomic_DNA"/>
</dbReference>
<feature type="region of interest" description="Disordered" evidence="1">
    <location>
        <begin position="49"/>
        <end position="123"/>
    </location>
</feature>
<evidence type="ECO:0000313" key="4">
    <source>
        <dbReference type="Proteomes" id="UP000440367"/>
    </source>
</evidence>
<feature type="compositionally biased region" description="Basic and acidic residues" evidence="1">
    <location>
        <begin position="82"/>
        <end position="99"/>
    </location>
</feature>
<protein>
    <submittedName>
        <fullName evidence="3">Uncharacterized protein</fullName>
    </submittedName>
</protein>
<feature type="compositionally biased region" description="Low complexity" evidence="1">
    <location>
        <begin position="51"/>
        <end position="71"/>
    </location>
</feature>